<dbReference type="KEGG" id="cti:RALTA_B1199"/>
<dbReference type="AlphaFoldDB" id="B3RA76"/>
<proteinExistence type="predicted"/>
<organism evidence="1 2">
    <name type="scientific">Cupriavidus taiwanensis (strain DSM 17343 / BCRC 17206 / CCUG 44338 / CIP 107171 / LMG 19424 / R1)</name>
    <name type="common">Ralstonia taiwanensis (strain LMG 19424)</name>
    <dbReference type="NCBI Taxonomy" id="977880"/>
    <lineage>
        <taxon>Bacteria</taxon>
        <taxon>Pseudomonadati</taxon>
        <taxon>Pseudomonadota</taxon>
        <taxon>Betaproteobacteria</taxon>
        <taxon>Burkholderiales</taxon>
        <taxon>Burkholderiaceae</taxon>
        <taxon>Cupriavidus</taxon>
    </lineage>
</organism>
<name>B3RA76_CUPTR</name>
<reference evidence="1 2" key="1">
    <citation type="journal article" date="2008" name="Genome Res.">
        <title>Genome sequence of the beta-rhizobium Cupriavidus taiwanensis and comparative genomics of rhizobia.</title>
        <authorList>
            <person name="Amadou C."/>
            <person name="Pascal G."/>
            <person name="Mangenot S."/>
            <person name="Glew M."/>
            <person name="Bontemps C."/>
            <person name="Capela D."/>
            <person name="Carrere S."/>
            <person name="Cruveiller S."/>
            <person name="Dossat C."/>
            <person name="Lajus A."/>
            <person name="Marchetti M."/>
            <person name="Poinsot V."/>
            <person name="Rouy Z."/>
            <person name="Servin B."/>
            <person name="Saad M."/>
            <person name="Schenowitz C."/>
            <person name="Barbe V."/>
            <person name="Batut J."/>
            <person name="Medigue C."/>
            <person name="Masson-Boivin C."/>
        </authorList>
    </citation>
    <scope>NUCLEOTIDE SEQUENCE [LARGE SCALE GENOMIC DNA]</scope>
    <source>
        <strain evidence="2">DSM 17343 / BCRC 17206 / CCUG 44338 / CIP 107171 / LMG 19424 / R1</strain>
    </source>
</reference>
<evidence type="ECO:0000313" key="1">
    <source>
        <dbReference type="EMBL" id="CAQ71801.1"/>
    </source>
</evidence>
<gene>
    <name evidence="1" type="ordered locus">RALTA_B1199</name>
</gene>
<dbReference type="Proteomes" id="UP000001692">
    <property type="component" value="Chromosome 2"/>
</dbReference>
<keyword evidence="2" id="KW-1185">Reference proteome</keyword>
<dbReference type="HOGENOM" id="CLU_2952677_0_0_4"/>
<accession>B3RA76</accession>
<protein>
    <submittedName>
        <fullName evidence="1">Uncharacterized protein</fullName>
    </submittedName>
</protein>
<dbReference type="EMBL" id="CU633750">
    <property type="protein sequence ID" value="CAQ71801.1"/>
    <property type="molecule type" value="Genomic_DNA"/>
</dbReference>
<evidence type="ECO:0000313" key="2">
    <source>
        <dbReference type="Proteomes" id="UP000001692"/>
    </source>
</evidence>
<sequence length="59" mass="6418">MNDLRILAGVDDRTMTGGPIRNGVRPPVWAIEDGEPVKSRLFPAPAALLAGASRYNDWI</sequence>